<evidence type="ECO:0000259" key="4">
    <source>
        <dbReference type="Pfam" id="PF02782"/>
    </source>
</evidence>
<dbReference type="AlphaFoldDB" id="A0A7Y7J1W2"/>
<comment type="caution">
    <text evidence="5">The sequence shown here is derived from an EMBL/GenBank/DDBJ whole genome shotgun (WGS) entry which is preliminary data.</text>
</comment>
<name>A0A7Y7J1W2_9PROT</name>
<feature type="non-terminal residue" evidence="5">
    <location>
        <position position="188"/>
    </location>
</feature>
<dbReference type="Gene3D" id="3.30.420.40">
    <property type="match status" value="1"/>
</dbReference>
<reference evidence="5 6" key="1">
    <citation type="submission" date="2020-06" db="EMBL/GenBank/DDBJ databases">
        <title>Description of novel acetic acid bacteria.</title>
        <authorList>
            <person name="Sombolestani A."/>
        </authorList>
    </citation>
    <scope>NUCLEOTIDE SEQUENCE [LARGE SCALE GENOMIC DNA]</scope>
    <source>
        <strain evidence="5 6">LMG 31431</strain>
    </source>
</reference>
<evidence type="ECO:0000313" key="5">
    <source>
        <dbReference type="EMBL" id="NVN13830.1"/>
    </source>
</evidence>
<accession>A0A7Y7J1W2</accession>
<keyword evidence="3 5" id="KW-0418">Kinase</keyword>
<dbReference type="Proteomes" id="UP000534870">
    <property type="component" value="Unassembled WGS sequence"/>
</dbReference>
<sequence>LGLSPDVVVATGGGDTPVGAAGLGCADAGQAFLSLGTGAVYVAVRESYDPDPEISLHDFAHCLPGRWYQMAAMLNGGSCLAWVAALCREPDIAALLDKVQARGAAPGRILFQPYLRGERTPYHDPAARGAFIGLDAMTDEVDLARAVLEGVAFSLRLGQDLLAGRQSPAGPLPIIGGGGRSLAWTRII</sequence>
<dbReference type="GO" id="GO:0016301">
    <property type="term" value="F:kinase activity"/>
    <property type="evidence" value="ECO:0007669"/>
    <property type="project" value="UniProtKB-KW"/>
</dbReference>
<dbReference type="GO" id="GO:0005975">
    <property type="term" value="P:carbohydrate metabolic process"/>
    <property type="evidence" value="ECO:0007669"/>
    <property type="project" value="InterPro"/>
</dbReference>
<dbReference type="InterPro" id="IPR043129">
    <property type="entry name" value="ATPase_NBD"/>
</dbReference>
<dbReference type="InterPro" id="IPR050406">
    <property type="entry name" value="FGGY_Carb_Kinase"/>
</dbReference>
<dbReference type="PANTHER" id="PTHR43095">
    <property type="entry name" value="SUGAR KINASE"/>
    <property type="match status" value="1"/>
</dbReference>
<dbReference type="Pfam" id="PF02782">
    <property type="entry name" value="FGGY_C"/>
    <property type="match status" value="1"/>
</dbReference>
<dbReference type="PANTHER" id="PTHR43095:SF6">
    <property type="entry name" value="XYLULOSE KINASE"/>
    <property type="match status" value="1"/>
</dbReference>
<evidence type="ECO:0000256" key="2">
    <source>
        <dbReference type="ARBA" id="ARBA00022679"/>
    </source>
</evidence>
<protein>
    <submittedName>
        <fullName evidence="5">Xylulokinase</fullName>
    </submittedName>
</protein>
<proteinExistence type="inferred from homology"/>
<dbReference type="PROSITE" id="PS00445">
    <property type="entry name" value="FGGY_KINASES_2"/>
    <property type="match status" value="1"/>
</dbReference>
<comment type="similarity">
    <text evidence="1">Belongs to the FGGY kinase family.</text>
</comment>
<dbReference type="EMBL" id="JABXXP010001224">
    <property type="protein sequence ID" value="NVN13830.1"/>
    <property type="molecule type" value="Genomic_DNA"/>
</dbReference>
<evidence type="ECO:0000256" key="3">
    <source>
        <dbReference type="ARBA" id="ARBA00022777"/>
    </source>
</evidence>
<feature type="non-terminal residue" evidence="5">
    <location>
        <position position="1"/>
    </location>
</feature>
<dbReference type="SUPFAM" id="SSF53067">
    <property type="entry name" value="Actin-like ATPase domain"/>
    <property type="match status" value="1"/>
</dbReference>
<gene>
    <name evidence="5" type="ORF">HUK84_22260</name>
</gene>
<evidence type="ECO:0000256" key="1">
    <source>
        <dbReference type="ARBA" id="ARBA00009156"/>
    </source>
</evidence>
<evidence type="ECO:0000313" key="6">
    <source>
        <dbReference type="Proteomes" id="UP000534870"/>
    </source>
</evidence>
<dbReference type="InterPro" id="IPR018483">
    <property type="entry name" value="Carb_kinase_FGGY_CS"/>
</dbReference>
<dbReference type="InterPro" id="IPR018485">
    <property type="entry name" value="FGGY_C"/>
</dbReference>
<keyword evidence="2" id="KW-0808">Transferase</keyword>
<feature type="domain" description="Carbohydrate kinase FGGY C-terminal" evidence="4">
    <location>
        <begin position="32"/>
        <end position="187"/>
    </location>
</feature>
<organism evidence="5 6">
    <name type="scientific">Nguyenibacter vanlangensis</name>
    <dbReference type="NCBI Taxonomy" id="1216886"/>
    <lineage>
        <taxon>Bacteria</taxon>
        <taxon>Pseudomonadati</taxon>
        <taxon>Pseudomonadota</taxon>
        <taxon>Alphaproteobacteria</taxon>
        <taxon>Acetobacterales</taxon>
        <taxon>Acetobacteraceae</taxon>
        <taxon>Nguyenibacter</taxon>
    </lineage>
</organism>
<dbReference type="GO" id="GO:0016773">
    <property type="term" value="F:phosphotransferase activity, alcohol group as acceptor"/>
    <property type="evidence" value="ECO:0007669"/>
    <property type="project" value="InterPro"/>
</dbReference>
<dbReference type="RefSeq" id="WP_246285841.1">
    <property type="nucleotide sequence ID" value="NZ_JABXXP010001224.1"/>
</dbReference>